<feature type="transmembrane region" description="Helical" evidence="1">
    <location>
        <begin position="127"/>
        <end position="151"/>
    </location>
</feature>
<gene>
    <name evidence="3" type="ORF">C2G38_18811</name>
</gene>
<keyword evidence="1" id="KW-0812">Transmembrane</keyword>
<protein>
    <recommendedName>
        <fullName evidence="5">DUF4203 domain-containing protein</fullName>
    </recommendedName>
</protein>
<accession>A0A397USF5</accession>
<feature type="chain" id="PRO_5017220867" description="DUF4203 domain-containing protein" evidence="2">
    <location>
        <begin position="23"/>
        <end position="258"/>
    </location>
</feature>
<dbReference type="Proteomes" id="UP000266673">
    <property type="component" value="Unassembled WGS sequence"/>
</dbReference>
<keyword evidence="1" id="KW-1133">Transmembrane helix</keyword>
<evidence type="ECO:0000256" key="1">
    <source>
        <dbReference type="SAM" id="Phobius"/>
    </source>
</evidence>
<evidence type="ECO:0000256" key="2">
    <source>
        <dbReference type="SAM" id="SignalP"/>
    </source>
</evidence>
<dbReference type="EMBL" id="QKWP01001016">
    <property type="protein sequence ID" value="RIB12521.1"/>
    <property type="molecule type" value="Genomic_DNA"/>
</dbReference>
<comment type="caution">
    <text evidence="3">The sequence shown here is derived from an EMBL/GenBank/DDBJ whole genome shotgun (WGS) entry which is preliminary data.</text>
</comment>
<feature type="transmembrane region" description="Helical" evidence="1">
    <location>
        <begin position="92"/>
        <end position="115"/>
    </location>
</feature>
<feature type="transmembrane region" description="Helical" evidence="1">
    <location>
        <begin position="157"/>
        <end position="176"/>
    </location>
</feature>
<sequence>MAKNFLFKLVFFFICLFPNVSAVLQLSDMFNFEIKEYIPYIVVTVFLLILIISLHKYDIRWLNEVILYILLIFLSLIFPPIFFYTTEGFSKTTIALISVCIVGIILLIVGSILLAVGTSESLSNFSIIIICMGSMTILGVFVYLIVIFFMFGFDVKIHVSFIVIILLLISLIALTIYYRSNLMKKKTFLILVTILGGLGYYTLFYGILKEVNTISLLLFWSDLWLILLSIYTIIVIINDSIIPKPYEHKHCCMIDLDV</sequence>
<feature type="transmembrane region" description="Helical" evidence="1">
    <location>
        <begin position="188"/>
        <end position="208"/>
    </location>
</feature>
<keyword evidence="1" id="KW-0472">Membrane</keyword>
<proteinExistence type="predicted"/>
<reference evidence="3 4" key="1">
    <citation type="submission" date="2018-06" db="EMBL/GenBank/DDBJ databases">
        <title>Comparative genomics reveals the genomic features of Rhizophagus irregularis, R. cerebriforme, R. diaphanum and Gigaspora rosea, and their symbiotic lifestyle signature.</title>
        <authorList>
            <person name="Morin E."/>
            <person name="San Clemente H."/>
            <person name="Chen E.C.H."/>
            <person name="De La Providencia I."/>
            <person name="Hainaut M."/>
            <person name="Kuo A."/>
            <person name="Kohler A."/>
            <person name="Murat C."/>
            <person name="Tang N."/>
            <person name="Roy S."/>
            <person name="Loubradou J."/>
            <person name="Henrissat B."/>
            <person name="Grigoriev I.V."/>
            <person name="Corradi N."/>
            <person name="Roux C."/>
            <person name="Martin F.M."/>
        </authorList>
    </citation>
    <scope>NUCLEOTIDE SEQUENCE [LARGE SCALE GENOMIC DNA]</scope>
    <source>
        <strain evidence="3 4">DAOM 194757</strain>
    </source>
</reference>
<dbReference type="AlphaFoldDB" id="A0A397USF5"/>
<evidence type="ECO:0008006" key="5">
    <source>
        <dbReference type="Google" id="ProtNLM"/>
    </source>
</evidence>
<feature type="transmembrane region" description="Helical" evidence="1">
    <location>
        <begin position="66"/>
        <end position="86"/>
    </location>
</feature>
<dbReference type="OrthoDB" id="10651913at2759"/>
<evidence type="ECO:0000313" key="4">
    <source>
        <dbReference type="Proteomes" id="UP000266673"/>
    </source>
</evidence>
<feature type="transmembrane region" description="Helical" evidence="1">
    <location>
        <begin position="214"/>
        <end position="237"/>
    </location>
</feature>
<evidence type="ECO:0000313" key="3">
    <source>
        <dbReference type="EMBL" id="RIB12521.1"/>
    </source>
</evidence>
<organism evidence="3 4">
    <name type="scientific">Gigaspora rosea</name>
    <dbReference type="NCBI Taxonomy" id="44941"/>
    <lineage>
        <taxon>Eukaryota</taxon>
        <taxon>Fungi</taxon>
        <taxon>Fungi incertae sedis</taxon>
        <taxon>Mucoromycota</taxon>
        <taxon>Glomeromycotina</taxon>
        <taxon>Glomeromycetes</taxon>
        <taxon>Diversisporales</taxon>
        <taxon>Gigasporaceae</taxon>
        <taxon>Gigaspora</taxon>
    </lineage>
</organism>
<keyword evidence="4" id="KW-1185">Reference proteome</keyword>
<keyword evidence="2" id="KW-0732">Signal</keyword>
<name>A0A397USF5_9GLOM</name>
<feature type="signal peptide" evidence="2">
    <location>
        <begin position="1"/>
        <end position="22"/>
    </location>
</feature>
<feature type="transmembrane region" description="Helical" evidence="1">
    <location>
        <begin position="38"/>
        <end position="54"/>
    </location>
</feature>